<dbReference type="EMBL" id="JACIJD010000001">
    <property type="protein sequence ID" value="MBB5692315.1"/>
    <property type="molecule type" value="Genomic_DNA"/>
</dbReference>
<evidence type="ECO:0008006" key="10">
    <source>
        <dbReference type="Google" id="ProtNLM"/>
    </source>
</evidence>
<dbReference type="AlphaFoldDB" id="A0A840XUV4"/>
<protein>
    <recommendedName>
        <fullName evidence="10">MFS transporter</fullName>
    </recommendedName>
</protein>
<feature type="transmembrane region" description="Helical" evidence="7">
    <location>
        <begin position="373"/>
        <end position="394"/>
    </location>
</feature>
<evidence type="ECO:0000256" key="4">
    <source>
        <dbReference type="ARBA" id="ARBA00022692"/>
    </source>
</evidence>
<evidence type="ECO:0000256" key="2">
    <source>
        <dbReference type="ARBA" id="ARBA00008335"/>
    </source>
</evidence>
<dbReference type="GO" id="GO:0016020">
    <property type="term" value="C:membrane"/>
    <property type="evidence" value="ECO:0007669"/>
    <property type="project" value="UniProtKB-SubCell"/>
</dbReference>
<dbReference type="PANTHER" id="PTHR12778:SF10">
    <property type="entry name" value="MAJOR FACILITATOR SUPERFAMILY DOMAIN-CONTAINING PROTEIN 3"/>
    <property type="match status" value="1"/>
</dbReference>
<dbReference type="SUPFAM" id="SSF103473">
    <property type="entry name" value="MFS general substrate transporter"/>
    <property type="match status" value="1"/>
</dbReference>
<dbReference type="Proteomes" id="UP000580654">
    <property type="component" value="Unassembled WGS sequence"/>
</dbReference>
<comment type="similarity">
    <text evidence="2">Belongs to the major facilitator superfamily.</text>
</comment>
<dbReference type="InterPro" id="IPR036259">
    <property type="entry name" value="MFS_trans_sf"/>
</dbReference>
<comment type="subcellular location">
    <subcellularLocation>
        <location evidence="1">Membrane</location>
        <topology evidence="1">Multi-pass membrane protein</topology>
    </subcellularLocation>
</comment>
<evidence type="ECO:0000313" key="9">
    <source>
        <dbReference type="Proteomes" id="UP000580654"/>
    </source>
</evidence>
<dbReference type="InterPro" id="IPR004752">
    <property type="entry name" value="AmpG_permease/AT-1"/>
</dbReference>
<feature type="transmembrane region" description="Helical" evidence="7">
    <location>
        <begin position="279"/>
        <end position="298"/>
    </location>
</feature>
<keyword evidence="3" id="KW-0813">Transport</keyword>
<dbReference type="PANTHER" id="PTHR12778">
    <property type="entry name" value="SOLUTE CARRIER FAMILY 33 ACETYL-COA TRANSPORTER -RELATED"/>
    <property type="match status" value="1"/>
</dbReference>
<reference evidence="8 9" key="1">
    <citation type="submission" date="2020-08" db="EMBL/GenBank/DDBJ databases">
        <title>Genomic Encyclopedia of Type Strains, Phase IV (KMG-IV): sequencing the most valuable type-strain genomes for metagenomic binning, comparative biology and taxonomic classification.</title>
        <authorList>
            <person name="Goeker M."/>
        </authorList>
    </citation>
    <scope>NUCLEOTIDE SEQUENCE [LARGE SCALE GENOMIC DNA]</scope>
    <source>
        <strain evidence="8 9">DSM 25622</strain>
    </source>
</reference>
<dbReference type="Gene3D" id="1.20.1250.20">
    <property type="entry name" value="MFS general substrate transporter like domains"/>
    <property type="match status" value="1"/>
</dbReference>
<sequence>MAEAARRAGPLIGAPGWRLATIFTLYAYQGLVAGFALTALPNHFASLGATAQAVGAHVAMVGLPWILQPLWGPVVDRFGGFAMGRRRFWVIAGLCSSLLALSRLLLVEDASPAGLTAISAVFLVQSAFAALTDTATDGMIIDHAPAGTLGTANAVTRMGFVGGGALGATLFAWSLPALGLHSSVLILLAIGSAALILPLLVREGPGDARLSLRLAPRPAIAHGFGPLMRRLAESLSGRRTLLLLAFCFTTDAAAAIFRLPLSVDLIQSRGWEAEALSRFQAAAALVTGTGGALLVGWWTDRAGAGPTLAVLLGLCALSHAGAAVLLLVPDPGWAALAGPVALGLSTVMPALLFVALAPAVMQASHGPAAATRFALFMASLNMGDVTGSAVAGQAASLVGLPLLGLGAGAVFLLAASVAAALVPRAPGDASGPSRGG</sequence>
<dbReference type="Pfam" id="PF07690">
    <property type="entry name" value="MFS_1"/>
    <property type="match status" value="1"/>
</dbReference>
<feature type="transmembrane region" description="Helical" evidence="7">
    <location>
        <begin position="113"/>
        <end position="133"/>
    </location>
</feature>
<feature type="transmembrane region" description="Helical" evidence="7">
    <location>
        <begin position="400"/>
        <end position="422"/>
    </location>
</feature>
<accession>A0A840XUV4</accession>
<evidence type="ECO:0000256" key="1">
    <source>
        <dbReference type="ARBA" id="ARBA00004141"/>
    </source>
</evidence>
<feature type="transmembrane region" description="Helical" evidence="7">
    <location>
        <begin position="340"/>
        <end position="361"/>
    </location>
</feature>
<feature type="transmembrane region" description="Helical" evidence="7">
    <location>
        <begin position="46"/>
        <end position="67"/>
    </location>
</feature>
<proteinExistence type="inferred from homology"/>
<name>A0A840XUV4_9PROT</name>
<evidence type="ECO:0000256" key="6">
    <source>
        <dbReference type="ARBA" id="ARBA00023136"/>
    </source>
</evidence>
<evidence type="ECO:0000256" key="5">
    <source>
        <dbReference type="ARBA" id="ARBA00022989"/>
    </source>
</evidence>
<feature type="transmembrane region" description="Helical" evidence="7">
    <location>
        <begin position="88"/>
        <end position="107"/>
    </location>
</feature>
<feature type="transmembrane region" description="Helical" evidence="7">
    <location>
        <begin position="154"/>
        <end position="174"/>
    </location>
</feature>
<dbReference type="GO" id="GO:0022857">
    <property type="term" value="F:transmembrane transporter activity"/>
    <property type="evidence" value="ECO:0007669"/>
    <property type="project" value="InterPro"/>
</dbReference>
<organism evidence="8 9">
    <name type="scientific">Muricoccus pecuniae</name>
    <dbReference type="NCBI Taxonomy" id="693023"/>
    <lineage>
        <taxon>Bacteria</taxon>
        <taxon>Pseudomonadati</taxon>
        <taxon>Pseudomonadota</taxon>
        <taxon>Alphaproteobacteria</taxon>
        <taxon>Acetobacterales</taxon>
        <taxon>Roseomonadaceae</taxon>
        <taxon>Muricoccus</taxon>
    </lineage>
</organism>
<keyword evidence="4 7" id="KW-0812">Transmembrane</keyword>
<keyword evidence="9" id="KW-1185">Reference proteome</keyword>
<feature type="transmembrane region" description="Helical" evidence="7">
    <location>
        <begin position="240"/>
        <end position="259"/>
    </location>
</feature>
<dbReference type="InterPro" id="IPR011701">
    <property type="entry name" value="MFS"/>
</dbReference>
<evidence type="ECO:0000313" key="8">
    <source>
        <dbReference type="EMBL" id="MBB5692315.1"/>
    </source>
</evidence>
<feature type="transmembrane region" description="Helical" evidence="7">
    <location>
        <begin position="180"/>
        <end position="201"/>
    </location>
</feature>
<gene>
    <name evidence="8" type="ORF">FHS87_000326</name>
</gene>
<feature type="transmembrane region" description="Helical" evidence="7">
    <location>
        <begin position="310"/>
        <end position="328"/>
    </location>
</feature>
<comment type="caution">
    <text evidence="8">The sequence shown here is derived from an EMBL/GenBank/DDBJ whole genome shotgun (WGS) entry which is preliminary data.</text>
</comment>
<dbReference type="RefSeq" id="WP_184513123.1">
    <property type="nucleotide sequence ID" value="NZ_JACIJD010000001.1"/>
</dbReference>
<keyword evidence="6 7" id="KW-0472">Membrane</keyword>
<keyword evidence="5 7" id="KW-1133">Transmembrane helix</keyword>
<evidence type="ECO:0000256" key="3">
    <source>
        <dbReference type="ARBA" id="ARBA00022448"/>
    </source>
</evidence>
<evidence type="ECO:0000256" key="7">
    <source>
        <dbReference type="SAM" id="Phobius"/>
    </source>
</evidence>
<feature type="transmembrane region" description="Helical" evidence="7">
    <location>
        <begin position="20"/>
        <end position="40"/>
    </location>
</feature>